<feature type="compositionally biased region" description="Basic and acidic residues" evidence="1">
    <location>
        <begin position="135"/>
        <end position="144"/>
    </location>
</feature>
<feature type="compositionally biased region" description="Polar residues" evidence="1">
    <location>
        <begin position="273"/>
        <end position="297"/>
    </location>
</feature>
<keyword evidence="3" id="KW-1185">Reference proteome</keyword>
<proteinExistence type="predicted"/>
<dbReference type="EMBL" id="JAEUBE010000158">
    <property type="protein sequence ID" value="KAH3668805.1"/>
    <property type="molecule type" value="Genomic_DNA"/>
</dbReference>
<gene>
    <name evidence="2" type="ORF">OGAPHI_002560</name>
</gene>
<feature type="region of interest" description="Disordered" evidence="1">
    <location>
        <begin position="211"/>
        <end position="375"/>
    </location>
</feature>
<feature type="compositionally biased region" description="Basic and acidic residues" evidence="1">
    <location>
        <begin position="365"/>
        <end position="375"/>
    </location>
</feature>
<reference evidence="2" key="1">
    <citation type="journal article" date="2021" name="Open Biol.">
        <title>Shared evolutionary footprints suggest mitochondrial oxidative damage underlies multiple complex I losses in fungi.</title>
        <authorList>
            <person name="Schikora-Tamarit M.A."/>
            <person name="Marcet-Houben M."/>
            <person name="Nosek J."/>
            <person name="Gabaldon T."/>
        </authorList>
    </citation>
    <scope>NUCLEOTIDE SEQUENCE</scope>
    <source>
        <strain evidence="2">CBS6075</strain>
    </source>
</reference>
<dbReference type="OrthoDB" id="5204833at2759"/>
<protein>
    <submittedName>
        <fullName evidence="2">Uncharacterized protein</fullName>
    </submittedName>
</protein>
<evidence type="ECO:0000313" key="3">
    <source>
        <dbReference type="Proteomes" id="UP000769157"/>
    </source>
</evidence>
<name>A0A9P8PBT5_9ASCO</name>
<feature type="compositionally biased region" description="Polar residues" evidence="1">
    <location>
        <begin position="304"/>
        <end position="327"/>
    </location>
</feature>
<dbReference type="GeneID" id="70234527"/>
<feature type="compositionally biased region" description="Low complexity" evidence="1">
    <location>
        <begin position="341"/>
        <end position="356"/>
    </location>
</feature>
<feature type="compositionally biased region" description="Polar residues" evidence="1">
    <location>
        <begin position="115"/>
        <end position="124"/>
    </location>
</feature>
<dbReference type="AlphaFoldDB" id="A0A9P8PBT5"/>
<dbReference type="Proteomes" id="UP000769157">
    <property type="component" value="Unassembled WGS sequence"/>
</dbReference>
<feature type="compositionally biased region" description="Low complexity" evidence="1">
    <location>
        <begin position="252"/>
        <end position="271"/>
    </location>
</feature>
<comment type="caution">
    <text evidence="2">The sequence shown here is derived from an EMBL/GenBank/DDBJ whole genome shotgun (WGS) entry which is preliminary data.</text>
</comment>
<organism evidence="2 3">
    <name type="scientific">Ogataea philodendri</name>
    <dbReference type="NCBI Taxonomy" id="1378263"/>
    <lineage>
        <taxon>Eukaryota</taxon>
        <taxon>Fungi</taxon>
        <taxon>Dikarya</taxon>
        <taxon>Ascomycota</taxon>
        <taxon>Saccharomycotina</taxon>
        <taxon>Pichiomycetes</taxon>
        <taxon>Pichiales</taxon>
        <taxon>Pichiaceae</taxon>
        <taxon>Ogataea</taxon>
    </lineage>
</organism>
<accession>A0A9P8PBT5</accession>
<reference evidence="2" key="2">
    <citation type="submission" date="2021-01" db="EMBL/GenBank/DDBJ databases">
        <authorList>
            <person name="Schikora-Tamarit M.A."/>
        </authorList>
    </citation>
    <scope>NUCLEOTIDE SEQUENCE</scope>
    <source>
        <strain evidence="2">CBS6075</strain>
    </source>
</reference>
<evidence type="ECO:0000256" key="1">
    <source>
        <dbReference type="SAM" id="MobiDB-lite"/>
    </source>
</evidence>
<feature type="region of interest" description="Disordered" evidence="1">
    <location>
        <begin position="1"/>
        <end position="44"/>
    </location>
</feature>
<sequence length="375" mass="42090">MSDYDVPGGFPSLQSREFTLKTPPRIRSEMKTSTPSSGAFKFTPTHGKKLYPTIVLSPTDGSDSNTSYQEKDNASFTKEMDYLQTKLFSSKLTSSVLTELNDRYQKVRNDNILNIQKLNATSPKPLNRRPSSRYASDHRGRFNRLESISSHYAARRARQPPTENKQPARKVFEGPEHQTRKTPNDKRLGLQDLGSASKRLRVLDGYKEVVESVESPTRPQEEKQKIMEQQLNRQRGEQPVLGSLPRLQFSRPSSGSVASKPASKPASKLPSYLQPTKSSIQRSESKPRLNTSESTSHLPRLSNIVRSKTMQEISPSRMNKISTNTQAPLGLAQKPQSRVPSLSKSASSMSLARKSSIPQLARPTVKKDVSRPWRN</sequence>
<feature type="region of interest" description="Disordered" evidence="1">
    <location>
        <begin position="115"/>
        <end position="193"/>
    </location>
</feature>
<feature type="compositionally biased region" description="Basic and acidic residues" evidence="1">
    <location>
        <begin position="170"/>
        <end position="189"/>
    </location>
</feature>
<evidence type="ECO:0000313" key="2">
    <source>
        <dbReference type="EMBL" id="KAH3668805.1"/>
    </source>
</evidence>
<dbReference type="RefSeq" id="XP_046063219.1">
    <property type="nucleotide sequence ID" value="XM_046203443.1"/>
</dbReference>